<dbReference type="PANTHER" id="PTHR24200">
    <property type="entry name" value="TOUCAN, ISOFORM A"/>
    <property type="match status" value="1"/>
</dbReference>
<dbReference type="OrthoDB" id="10038993at2759"/>
<dbReference type="AlphaFoldDB" id="A0A3P8YNN2"/>
<feature type="compositionally biased region" description="Polar residues" evidence="6">
    <location>
        <begin position="475"/>
        <end position="489"/>
    </location>
</feature>
<dbReference type="GO" id="GO:0008017">
    <property type="term" value="F:microtubule binding"/>
    <property type="evidence" value="ECO:0007669"/>
    <property type="project" value="TreeGrafter"/>
</dbReference>
<comment type="similarity">
    <text evidence="2">Belongs to the MTUS1 family.</text>
</comment>
<reference evidence="7" key="3">
    <citation type="submission" date="2025-08" db="UniProtKB">
        <authorList>
            <consortium name="Ensembl"/>
        </authorList>
    </citation>
    <scope>IDENTIFICATION</scope>
</reference>
<evidence type="ECO:0000256" key="6">
    <source>
        <dbReference type="SAM" id="MobiDB-lite"/>
    </source>
</evidence>
<feature type="coiled-coil region" evidence="5">
    <location>
        <begin position="813"/>
        <end position="865"/>
    </location>
</feature>
<dbReference type="PANTHER" id="PTHR24200:SF7">
    <property type="entry name" value="MICROTUBULE-ASSOCIATED TUMOR SUPPRESSOR 1"/>
    <property type="match status" value="1"/>
</dbReference>
<evidence type="ECO:0000256" key="1">
    <source>
        <dbReference type="ARBA" id="ARBA00004123"/>
    </source>
</evidence>
<feature type="region of interest" description="Disordered" evidence="6">
    <location>
        <begin position="1"/>
        <end position="63"/>
    </location>
</feature>
<keyword evidence="3 5" id="KW-0175">Coiled coil</keyword>
<dbReference type="GO" id="GO:0005737">
    <property type="term" value="C:cytoplasm"/>
    <property type="evidence" value="ECO:0007669"/>
    <property type="project" value="TreeGrafter"/>
</dbReference>
<reference evidence="7" key="2">
    <citation type="submission" date="2020-02" db="EMBL/GenBank/DDBJ databases">
        <title>Esox lucius (northern pike) genome, fEsoLuc1, primary haplotype.</title>
        <authorList>
            <person name="Myers G."/>
            <person name="Karagic N."/>
            <person name="Meyer A."/>
            <person name="Pippel M."/>
            <person name="Reichard M."/>
            <person name="Winkler S."/>
            <person name="Tracey A."/>
            <person name="Sims Y."/>
            <person name="Howe K."/>
            <person name="Rhie A."/>
            <person name="Formenti G."/>
            <person name="Durbin R."/>
            <person name="Fedrigo O."/>
            <person name="Jarvis E.D."/>
        </authorList>
    </citation>
    <scope>NUCLEOTIDE SEQUENCE [LARGE SCALE GENOMIC DNA]</scope>
</reference>
<feature type="coiled-coil region" evidence="5">
    <location>
        <begin position="1033"/>
        <end position="1067"/>
    </location>
</feature>
<evidence type="ECO:0008006" key="9">
    <source>
        <dbReference type="Google" id="ProtNLM"/>
    </source>
</evidence>
<reference evidence="8" key="1">
    <citation type="journal article" date="2014" name="PLoS ONE">
        <title>The genome and linkage map of the northern pike (Esox lucius): conserved synteny revealed between the salmonid sister group and the Neoteleostei.</title>
        <authorList>
            <person name="Rondeau E.B."/>
            <person name="Minkley D.R."/>
            <person name="Leong J.S."/>
            <person name="Messmer A.M."/>
            <person name="Jantzen J.R."/>
            <person name="von Schalburg K.R."/>
            <person name="Lemon C."/>
            <person name="Bird N.H."/>
            <person name="Koop B.F."/>
        </authorList>
    </citation>
    <scope>NUCLEOTIDE SEQUENCE</scope>
</reference>
<reference evidence="7" key="4">
    <citation type="submission" date="2025-09" db="UniProtKB">
        <authorList>
            <consortium name="Ensembl"/>
        </authorList>
    </citation>
    <scope>IDENTIFICATION</scope>
</reference>
<dbReference type="GeneTree" id="ENSGT00950000183026"/>
<feature type="region of interest" description="Disordered" evidence="6">
    <location>
        <begin position="1106"/>
        <end position="1140"/>
    </location>
</feature>
<dbReference type="InterPro" id="IPR051293">
    <property type="entry name" value="MTUS1/CCDC69"/>
</dbReference>
<evidence type="ECO:0000313" key="7">
    <source>
        <dbReference type="Ensembl" id="ENSELUP00000018174.2"/>
    </source>
</evidence>
<protein>
    <recommendedName>
        <fullName evidence="9">Microtubule associated tumor suppressor 1b</fullName>
    </recommendedName>
</protein>
<accession>A0A3P8YNN2</accession>
<dbReference type="RefSeq" id="XP_010886762.2">
    <property type="nucleotide sequence ID" value="XM_010888460.5"/>
</dbReference>
<dbReference type="KEGG" id="els:105021027"/>
<evidence type="ECO:0000256" key="5">
    <source>
        <dbReference type="SAM" id="Coils"/>
    </source>
</evidence>
<feature type="compositionally biased region" description="Polar residues" evidence="6">
    <location>
        <begin position="733"/>
        <end position="747"/>
    </location>
</feature>
<evidence type="ECO:0000313" key="8">
    <source>
        <dbReference type="Proteomes" id="UP000265140"/>
    </source>
</evidence>
<comment type="subcellular location">
    <subcellularLocation>
        <location evidence="1">Nucleus</location>
    </subcellularLocation>
</comment>
<sequence length="1140" mass="122330">MSVSQPMGGMNGPSMRLPLLSSGDQNGNAFPVSSSSSSFSSPDSLRSLSSLSGGRTESPLDVDMECVMTTKMDAALLAREPPRTAFSESNDNSVSVYVDADEDTWNDNLTLAGIREHSIGVHADHPYEVTSVASSGRRDSAPDSEATEIPGDEDDEEGLFLSVSSDVAIRRTSLSESQQLPGSAGSFLEDLTPAAASLRAHHAATLPDLCEGLQGRKSPHAGPHSLENRGSCSPGLSGVEVLWVGVDLTKEDCPQGVLAVGEAAETKSGARQSSKVVELAVPPFIAPQSPNEGTEGQSVALRKTKGYSGATQSKPHPTVAKATIVATPKLGKTDIKRFPKPDLKNVKSKIMSRPAIAPRTANRMQGKAALANEKSTSDGLQRKRSSLGQKAILKPGLRPNQNTGPRVSNHSQKRRRGTVASGIRSASSSSLGSEVTADGPQRTRRGADQDVPVPAGATKDHTQDETPAKLRRSSGNKVSSKLGPSSARQLPQPRGRGAGGASRAVGNSLSSTSPASAEGSPGSRLPPPTPPATGKDVQTTGSGSPPRGRPTQLVGVPKSRVADRPSGLAAPTVVTPQPKPSLNLGTGAPRPAAAASKLPVKNLPTSVSSSTLGSDCSGAIAAPSKVPAPEVVVAGGCKPEERPSRHAVPLVNQLTVKAPCTNTKAPGFRSRAPSLPGRSTATGLRTPTVSAQVAGKPAQTPLQRAGSARLNRPAAAATVDKNKTRGAPRAPPQTGSTAHSGGPNQLPQPDLVPAVPVPMPPRPALVEDKPAAAAQNQWEKKNQCVQQLRRLLAQGNRRIEALATVVQHLFSEREDALKLKKGLSLELANLRDELVSSSQCCERLQKEKEEVHASLEEAVGRLQEEHQAELTGLEERLRAFYQAEWDKVHQAYQEEADKCRALMEQQLEEMRCRQEALRKEQEASHAQQMDNLKLTYNTSVQELRRTQEQDLENLDKTLKETEATLNEKIQDLTSENEVLSEKLRAEEERRILAEKNQKDSHVLYLQQELESLKVVLEIKTTQLHQQDKKLMQMDKLVEANVKLEERLNKVQQENEDYRARMDKHTALSRQLSSEQAVLQQTLQKESKVNKRLSMENEELLWKLHNGDLASPRRLSPSSPFHSPRNSASFPNTAAPLSPTR</sequence>
<evidence type="ECO:0000256" key="2">
    <source>
        <dbReference type="ARBA" id="ARBA00007585"/>
    </source>
</evidence>
<dbReference type="Ensembl" id="ENSELUT00000027971.3">
    <property type="protein sequence ID" value="ENSELUP00000018174.2"/>
    <property type="gene ID" value="ENSELUG00000017739.3"/>
</dbReference>
<feature type="region of interest" description="Disordered" evidence="6">
    <location>
        <begin position="662"/>
        <end position="751"/>
    </location>
</feature>
<feature type="compositionally biased region" description="Low complexity" evidence="6">
    <location>
        <begin position="33"/>
        <end position="52"/>
    </location>
</feature>
<keyword evidence="8" id="KW-1185">Reference proteome</keyword>
<evidence type="ECO:0000256" key="4">
    <source>
        <dbReference type="ARBA" id="ARBA00023242"/>
    </source>
</evidence>
<feature type="compositionally biased region" description="Polar residues" evidence="6">
    <location>
        <begin position="399"/>
        <end position="410"/>
    </location>
</feature>
<feature type="compositionally biased region" description="Polar residues" evidence="6">
    <location>
        <begin position="22"/>
        <end position="32"/>
    </location>
</feature>
<feature type="region of interest" description="Disordered" evidence="6">
    <location>
        <begin position="349"/>
        <end position="593"/>
    </location>
</feature>
<dbReference type="GO" id="GO:0005634">
    <property type="term" value="C:nucleus"/>
    <property type="evidence" value="ECO:0007669"/>
    <property type="project" value="UniProtKB-SubCell"/>
</dbReference>
<name>A0A3P8YNN2_ESOLU</name>
<dbReference type="Bgee" id="ENSELUG00000017739">
    <property type="expression patterns" value="Expressed in heart and 15 other cell types or tissues"/>
</dbReference>
<feature type="compositionally biased region" description="Low complexity" evidence="6">
    <location>
        <begin position="420"/>
        <end position="433"/>
    </location>
</feature>
<keyword evidence="4" id="KW-0539">Nucleus</keyword>
<dbReference type="Proteomes" id="UP000265140">
    <property type="component" value="Chromosome 25"/>
</dbReference>
<feature type="coiled-coil region" evidence="5">
    <location>
        <begin position="889"/>
        <end position="996"/>
    </location>
</feature>
<evidence type="ECO:0000256" key="3">
    <source>
        <dbReference type="ARBA" id="ARBA00023054"/>
    </source>
</evidence>
<feature type="compositionally biased region" description="Low complexity" evidence="6">
    <location>
        <begin position="1111"/>
        <end position="1124"/>
    </location>
</feature>
<dbReference type="GeneID" id="105021027"/>
<feature type="compositionally biased region" description="Polar residues" evidence="6">
    <location>
        <begin position="677"/>
        <end position="691"/>
    </location>
</feature>
<organism evidence="7 8">
    <name type="scientific">Esox lucius</name>
    <name type="common">Northern pike</name>
    <dbReference type="NCBI Taxonomy" id="8010"/>
    <lineage>
        <taxon>Eukaryota</taxon>
        <taxon>Metazoa</taxon>
        <taxon>Chordata</taxon>
        <taxon>Craniata</taxon>
        <taxon>Vertebrata</taxon>
        <taxon>Euteleostomi</taxon>
        <taxon>Actinopterygii</taxon>
        <taxon>Neopterygii</taxon>
        <taxon>Teleostei</taxon>
        <taxon>Protacanthopterygii</taxon>
        <taxon>Esociformes</taxon>
        <taxon>Esocidae</taxon>
        <taxon>Esox</taxon>
    </lineage>
</organism>
<proteinExistence type="inferred from homology"/>
<feature type="compositionally biased region" description="Basic and acidic residues" evidence="6">
    <location>
        <begin position="458"/>
        <end position="468"/>
    </location>
</feature>
<feature type="region of interest" description="Disordered" evidence="6">
    <location>
        <begin position="132"/>
        <end position="158"/>
    </location>
</feature>